<reference evidence="1" key="1">
    <citation type="submission" date="2021-11" db="EMBL/GenBank/DDBJ databases">
        <title>Australian commercial rhizobial inoculants.</title>
        <authorList>
            <person name="Kohlmeier M.G."/>
            <person name="O'Hara G.W."/>
            <person name="Colombi E."/>
            <person name="Ramsay J.P."/>
            <person name="Terpolilli J."/>
        </authorList>
    </citation>
    <scope>NUCLEOTIDE SEQUENCE</scope>
    <source>
        <strain evidence="1">CC829</strain>
    </source>
</reference>
<sequence>MRYFDIDDAAAGRAVWRVSVPGLLDAGWTAPFAKGDDMPVHVDEVAREIALQRWALPQCLHVPIAAVDEDAIRSYIGTVERVLIGASPNRALLVTLPETVEIDPLLPISDHANAGILHARQQVWVHIGYNRYRYGYRKAFPDENITDQVLSHAMNRRTAALKGFDYVRITPVSRGGNSSSGFSEEWAVELHSTPRQLAIRRIRPPYIQYADLTDLMLMLDMKLGGGVMDAVNEGQKLVERRPGTV</sequence>
<organism evidence="1 2">
    <name type="scientific">Bradyrhizobium barranii</name>
    <dbReference type="NCBI Taxonomy" id="2992140"/>
    <lineage>
        <taxon>Bacteria</taxon>
        <taxon>Pseudomonadati</taxon>
        <taxon>Pseudomonadota</taxon>
        <taxon>Alphaproteobacteria</taxon>
        <taxon>Hyphomicrobiales</taxon>
        <taxon>Nitrobacteraceae</taxon>
        <taxon>Bradyrhizobium</taxon>
    </lineage>
</organism>
<protein>
    <submittedName>
        <fullName evidence="1">Uncharacterized protein</fullName>
    </submittedName>
</protein>
<dbReference type="RefSeq" id="WP_231144656.1">
    <property type="nucleotide sequence ID" value="NZ_CP088100.1"/>
</dbReference>
<evidence type="ECO:0000313" key="1">
    <source>
        <dbReference type="EMBL" id="UFW90482.1"/>
    </source>
</evidence>
<accession>A0ABY3QWR5</accession>
<proteinExistence type="predicted"/>
<gene>
    <name evidence="1" type="ORF">BjapCC829_18875</name>
</gene>
<keyword evidence="2" id="KW-1185">Reference proteome</keyword>
<evidence type="ECO:0000313" key="2">
    <source>
        <dbReference type="Proteomes" id="UP001430990"/>
    </source>
</evidence>
<dbReference type="EMBL" id="CP088100">
    <property type="protein sequence ID" value="UFW90482.1"/>
    <property type="molecule type" value="Genomic_DNA"/>
</dbReference>
<dbReference type="Proteomes" id="UP001430990">
    <property type="component" value="Chromosome"/>
</dbReference>
<name>A0ABY3QWR5_9BRAD</name>